<evidence type="ECO:0000313" key="2">
    <source>
        <dbReference type="Proteomes" id="UP000191055"/>
    </source>
</evidence>
<dbReference type="EMBL" id="FUYV01000012">
    <property type="protein sequence ID" value="SKC18103.1"/>
    <property type="molecule type" value="Genomic_DNA"/>
</dbReference>
<dbReference type="Proteomes" id="UP000191055">
    <property type="component" value="Unassembled WGS sequence"/>
</dbReference>
<proteinExistence type="predicted"/>
<organism evidence="1 2">
    <name type="scientific">Alkalitalea saponilacus</name>
    <dbReference type="NCBI Taxonomy" id="889453"/>
    <lineage>
        <taxon>Bacteria</taxon>
        <taxon>Pseudomonadati</taxon>
        <taxon>Bacteroidota</taxon>
        <taxon>Bacteroidia</taxon>
        <taxon>Marinilabiliales</taxon>
        <taxon>Marinilabiliaceae</taxon>
        <taxon>Alkalitalea</taxon>
    </lineage>
</organism>
<evidence type="ECO:0000313" key="1">
    <source>
        <dbReference type="EMBL" id="SKC18103.1"/>
    </source>
</evidence>
<gene>
    <name evidence="1" type="ORF">SAMN03080601_02217</name>
</gene>
<keyword evidence="2" id="KW-1185">Reference proteome</keyword>
<sequence>MMFFYVDLFDSYSLSINPDLVSLIKKLPCILGRVVLIEIYYKPETLLCTKNKNLTIDPVHSFSQHG</sequence>
<accession>A0A1T5HBP0</accession>
<reference evidence="1 2" key="1">
    <citation type="submission" date="2017-02" db="EMBL/GenBank/DDBJ databases">
        <authorList>
            <person name="Peterson S.W."/>
        </authorList>
    </citation>
    <scope>NUCLEOTIDE SEQUENCE [LARGE SCALE GENOMIC DNA]</scope>
    <source>
        <strain evidence="1 2">DSM 24412</strain>
    </source>
</reference>
<protein>
    <submittedName>
        <fullName evidence="1">Uncharacterized protein</fullName>
    </submittedName>
</protein>
<name>A0A1T5HBP0_9BACT</name>
<dbReference type="AlphaFoldDB" id="A0A1T5HBP0"/>